<dbReference type="EMBL" id="CP047591">
    <property type="protein sequence ID" value="QHI71042.1"/>
    <property type="molecule type" value="Genomic_DNA"/>
</dbReference>
<keyword evidence="3" id="KW-1185">Reference proteome</keyword>
<accession>A0A6P1MAH7</accession>
<dbReference type="KEGG" id="amic:Ami3637_00370"/>
<dbReference type="Proteomes" id="UP000463883">
    <property type="component" value="Chromosome"/>
</dbReference>
<feature type="domain" description="Peptidase C39-like" evidence="1">
    <location>
        <begin position="3"/>
        <end position="132"/>
    </location>
</feature>
<name>A0A6P1MAH7_9FIRM</name>
<organism evidence="2 3">
    <name type="scientific">Aminipila terrae</name>
    <dbReference type="NCBI Taxonomy" id="2697030"/>
    <lineage>
        <taxon>Bacteria</taxon>
        <taxon>Bacillati</taxon>
        <taxon>Bacillota</taxon>
        <taxon>Clostridia</taxon>
        <taxon>Peptostreptococcales</taxon>
        <taxon>Anaerovoracaceae</taxon>
        <taxon>Aminipila</taxon>
    </lineage>
</organism>
<dbReference type="Pfam" id="PF13529">
    <property type="entry name" value="Peptidase_C39_2"/>
    <property type="match status" value="1"/>
</dbReference>
<dbReference type="Gene3D" id="3.90.70.10">
    <property type="entry name" value="Cysteine proteinases"/>
    <property type="match status" value="1"/>
</dbReference>
<dbReference type="AlphaFoldDB" id="A0A6P1MAH7"/>
<evidence type="ECO:0000259" key="1">
    <source>
        <dbReference type="Pfam" id="PF13529"/>
    </source>
</evidence>
<reference evidence="2 3" key="1">
    <citation type="submission" date="2020-01" db="EMBL/GenBank/DDBJ databases">
        <title>Genomic analysis of Aminipila sp. CBA3637.</title>
        <authorList>
            <person name="Kim Y.B."/>
            <person name="Roh S.W."/>
        </authorList>
    </citation>
    <scope>NUCLEOTIDE SEQUENCE [LARGE SCALE GENOMIC DNA]</scope>
    <source>
        <strain evidence="2 3">CBA3637</strain>
    </source>
</reference>
<protein>
    <recommendedName>
        <fullName evidence="1">Peptidase C39-like domain-containing protein</fullName>
    </recommendedName>
</protein>
<dbReference type="InterPro" id="IPR039564">
    <property type="entry name" value="Peptidase_C39-like"/>
</dbReference>
<proteinExistence type="predicted"/>
<evidence type="ECO:0000313" key="3">
    <source>
        <dbReference type="Proteomes" id="UP000463883"/>
    </source>
</evidence>
<dbReference type="RefSeq" id="WP_162360820.1">
    <property type="nucleotide sequence ID" value="NZ_CP047591.1"/>
</dbReference>
<sequence length="166" mass="18117">MKVSVCTQAKDNWCGAATANQVITYINGSSPSQEKIAEAFGIKNNSNGTDLATIKSYIKKQTGAVYETYSNPSEDYLFVAIPSAVLGKKPPILRMKVLTAYGFPYDIKSSGHFMNASGYRDYGSEILVTDPAVENKVPSNTTGKYYVPVKTIYKGTSNHFAKEIAF</sequence>
<evidence type="ECO:0000313" key="2">
    <source>
        <dbReference type="EMBL" id="QHI71042.1"/>
    </source>
</evidence>
<gene>
    <name evidence="2" type="ORF">Ami3637_00370</name>
</gene>